<dbReference type="CDD" id="cd00093">
    <property type="entry name" value="HTH_XRE"/>
    <property type="match status" value="1"/>
</dbReference>
<dbReference type="GO" id="GO:0003677">
    <property type="term" value="F:DNA binding"/>
    <property type="evidence" value="ECO:0007669"/>
    <property type="project" value="InterPro"/>
</dbReference>
<name>A0AAQ0BSC8_BURGL</name>
<dbReference type="InterPro" id="IPR001387">
    <property type="entry name" value="Cro/C1-type_HTH"/>
</dbReference>
<evidence type="ECO:0000256" key="1">
    <source>
        <dbReference type="SAM" id="MobiDB-lite"/>
    </source>
</evidence>
<evidence type="ECO:0000313" key="4">
    <source>
        <dbReference type="Proteomes" id="UP000594892"/>
    </source>
</evidence>
<dbReference type="SMART" id="SM00530">
    <property type="entry name" value="HTH_XRE"/>
    <property type="match status" value="1"/>
</dbReference>
<reference evidence="3 4" key="1">
    <citation type="submission" date="2020-12" db="EMBL/GenBank/DDBJ databases">
        <title>FDA dAtabase for Regulatory Grade micrObial Sequences (FDA-ARGOS): Supporting development and validation of Infectious Disease Dx tests.</title>
        <authorList>
            <person name="Minogue T."/>
            <person name="Wolcott M."/>
            <person name="Wasieloski L."/>
            <person name="Aguilar W."/>
            <person name="Moore D."/>
            <person name="Jaissle J."/>
            <person name="Tallon L."/>
            <person name="Sadzewicz L."/>
            <person name="Zhao X."/>
            <person name="Boylan J."/>
            <person name="Ott S."/>
            <person name="Bowen H."/>
            <person name="Vavikolanu K."/>
            <person name="Mehta A."/>
            <person name="Aluvathingal J."/>
            <person name="Nadendla S."/>
            <person name="Yan Y."/>
            <person name="Sichtig H."/>
        </authorList>
    </citation>
    <scope>NUCLEOTIDE SEQUENCE [LARGE SCALE GENOMIC DNA]</scope>
    <source>
        <strain evidence="3 4">FDAARGOS_949</strain>
    </source>
</reference>
<organism evidence="3 4">
    <name type="scientific">Burkholderia glumae</name>
    <name type="common">Pseudomonas glumae</name>
    <dbReference type="NCBI Taxonomy" id="337"/>
    <lineage>
        <taxon>Bacteria</taxon>
        <taxon>Pseudomonadati</taxon>
        <taxon>Pseudomonadota</taxon>
        <taxon>Betaproteobacteria</taxon>
        <taxon>Burkholderiales</taxon>
        <taxon>Burkholderiaceae</taxon>
        <taxon>Burkholderia</taxon>
    </lineage>
</organism>
<feature type="region of interest" description="Disordered" evidence="1">
    <location>
        <begin position="129"/>
        <end position="167"/>
    </location>
</feature>
<feature type="domain" description="HTH cro/C1-type" evidence="2">
    <location>
        <begin position="26"/>
        <end position="70"/>
    </location>
</feature>
<dbReference type="GeneID" id="45695727"/>
<sequence>MNKRSAREILADKLSALMDAHPILNTQGKLAARAGLAQRTVGRMKKNEADPQLGHVEAVATALGVPLIDLISDEQSQGSTLHYDIDAVHRLSEEDKKKIESYIEFVISASGMARSQTEEPLNFSERIPATPAQAEAVRRAAQQPLSNKTLSIHENQSHANEGKRRHR</sequence>
<dbReference type="Proteomes" id="UP000594892">
    <property type="component" value="Chromosome 2"/>
</dbReference>
<dbReference type="EMBL" id="CP065601">
    <property type="protein sequence ID" value="QPQ92679.1"/>
    <property type="molecule type" value="Genomic_DNA"/>
</dbReference>
<feature type="compositionally biased region" description="Low complexity" evidence="1">
    <location>
        <begin position="129"/>
        <end position="144"/>
    </location>
</feature>
<evidence type="ECO:0000313" key="3">
    <source>
        <dbReference type="EMBL" id="QPQ92679.1"/>
    </source>
</evidence>
<dbReference type="Pfam" id="PF13443">
    <property type="entry name" value="HTH_26"/>
    <property type="match status" value="1"/>
</dbReference>
<accession>A0AAQ0BSC8</accession>
<dbReference type="RefSeq" id="WP_015876673.1">
    <property type="nucleotide sequence ID" value="NZ_CP033641.1"/>
</dbReference>
<dbReference type="SUPFAM" id="SSF47413">
    <property type="entry name" value="lambda repressor-like DNA-binding domains"/>
    <property type="match status" value="1"/>
</dbReference>
<dbReference type="AlphaFoldDB" id="A0AAQ0BSC8"/>
<dbReference type="PROSITE" id="PS50943">
    <property type="entry name" value="HTH_CROC1"/>
    <property type="match status" value="1"/>
</dbReference>
<dbReference type="InterPro" id="IPR010982">
    <property type="entry name" value="Lambda_DNA-bd_dom_sf"/>
</dbReference>
<feature type="compositionally biased region" description="Polar residues" evidence="1">
    <location>
        <begin position="145"/>
        <end position="159"/>
    </location>
</feature>
<gene>
    <name evidence="3" type="ORF">I6H06_26895</name>
</gene>
<proteinExistence type="predicted"/>
<dbReference type="Gene3D" id="1.10.260.40">
    <property type="entry name" value="lambda repressor-like DNA-binding domains"/>
    <property type="match status" value="1"/>
</dbReference>
<evidence type="ECO:0000259" key="2">
    <source>
        <dbReference type="PROSITE" id="PS50943"/>
    </source>
</evidence>
<protein>
    <submittedName>
        <fullName evidence="3">Helix-turn-helix transcriptional regulator</fullName>
    </submittedName>
</protein>